<organism evidence="1 2">
    <name type="scientific">Riccia sorocarpa</name>
    <dbReference type="NCBI Taxonomy" id="122646"/>
    <lineage>
        <taxon>Eukaryota</taxon>
        <taxon>Viridiplantae</taxon>
        <taxon>Streptophyta</taxon>
        <taxon>Embryophyta</taxon>
        <taxon>Marchantiophyta</taxon>
        <taxon>Marchantiopsida</taxon>
        <taxon>Marchantiidae</taxon>
        <taxon>Marchantiales</taxon>
        <taxon>Ricciaceae</taxon>
        <taxon>Riccia</taxon>
    </lineage>
</organism>
<name>A0ABD3HK14_9MARC</name>
<dbReference type="CDD" id="cd02440">
    <property type="entry name" value="AdoMet_MTases"/>
    <property type="match status" value="1"/>
</dbReference>
<dbReference type="AlphaFoldDB" id="A0ABD3HK14"/>
<gene>
    <name evidence="1" type="ORF">R1sor_005616</name>
</gene>
<protein>
    <recommendedName>
        <fullName evidence="3">Class I SAM-dependent methyltransferase</fullName>
    </recommendedName>
</protein>
<proteinExistence type="predicted"/>
<dbReference type="SUPFAM" id="SSF53335">
    <property type="entry name" value="S-adenosyl-L-methionine-dependent methyltransferases"/>
    <property type="match status" value="1"/>
</dbReference>
<sequence>MAMRNQLRDVIRMLFVVLLVVALIFLASAIFMSSKSHNDFTIQKLRFTQGRKVIPYGQPFARCLTKRQEEVEQVIRNMETKERSSAFEKIFAEDYWGGGESRSGPGSRRDYTENVRKLIALALKTYGVQELLDAPCGDVNWQPLIPGFGSIKYTGFDIVPALIDRNRVTFKDRPNMTFVRVDFTNTPVADMVHPDLIVCRDAIQHNTLKDGLRGLINLENTGAKYIITNWHSPSRPNKNINFGGFYPIDIFTPPFNFSHPEMFISEGVGGVNSDGKFAGLWKLPALLKGDGKPFMLPLSLITKARKGVVTRAELQEEGLGVS</sequence>
<dbReference type="EMBL" id="JBJQOH010000003">
    <property type="protein sequence ID" value="KAL3691965.1"/>
    <property type="molecule type" value="Genomic_DNA"/>
</dbReference>
<dbReference type="Gene3D" id="3.40.50.150">
    <property type="entry name" value="Vaccinia Virus protein VP39"/>
    <property type="match status" value="1"/>
</dbReference>
<reference evidence="1 2" key="1">
    <citation type="submission" date="2024-09" db="EMBL/GenBank/DDBJ databases">
        <title>Chromosome-scale assembly of Riccia sorocarpa.</title>
        <authorList>
            <person name="Paukszto L."/>
        </authorList>
    </citation>
    <scope>NUCLEOTIDE SEQUENCE [LARGE SCALE GENOMIC DNA]</scope>
    <source>
        <strain evidence="1">LP-2024</strain>
        <tissue evidence="1">Aerial parts of the thallus</tissue>
    </source>
</reference>
<evidence type="ECO:0008006" key="3">
    <source>
        <dbReference type="Google" id="ProtNLM"/>
    </source>
</evidence>
<evidence type="ECO:0000313" key="1">
    <source>
        <dbReference type="EMBL" id="KAL3691965.1"/>
    </source>
</evidence>
<evidence type="ECO:0000313" key="2">
    <source>
        <dbReference type="Proteomes" id="UP001633002"/>
    </source>
</evidence>
<comment type="caution">
    <text evidence="1">The sequence shown here is derived from an EMBL/GenBank/DDBJ whole genome shotgun (WGS) entry which is preliminary data.</text>
</comment>
<dbReference type="Proteomes" id="UP001633002">
    <property type="component" value="Unassembled WGS sequence"/>
</dbReference>
<keyword evidence="2" id="KW-1185">Reference proteome</keyword>
<accession>A0ABD3HK14</accession>
<dbReference type="InterPro" id="IPR029063">
    <property type="entry name" value="SAM-dependent_MTases_sf"/>
</dbReference>